<proteinExistence type="predicted"/>
<accession>A0A392P1I6</accession>
<comment type="caution">
    <text evidence="1">The sequence shown here is derived from an EMBL/GenBank/DDBJ whole genome shotgun (WGS) entry which is preliminary data.</text>
</comment>
<dbReference type="SUPFAM" id="SSF81606">
    <property type="entry name" value="PP2C-like"/>
    <property type="match status" value="1"/>
</dbReference>
<evidence type="ECO:0000313" key="2">
    <source>
        <dbReference type="Proteomes" id="UP000265520"/>
    </source>
</evidence>
<keyword evidence="2" id="KW-1185">Reference proteome</keyword>
<reference evidence="1 2" key="1">
    <citation type="journal article" date="2018" name="Front. Plant Sci.">
        <title>Red Clover (Trifolium pratense) and Zigzag Clover (T. medium) - A Picture of Genomic Similarities and Differences.</title>
        <authorList>
            <person name="Dluhosova J."/>
            <person name="Istvanek J."/>
            <person name="Nedelnik J."/>
            <person name="Repkova J."/>
        </authorList>
    </citation>
    <scope>NUCLEOTIDE SEQUENCE [LARGE SCALE GENOMIC DNA]</scope>
    <source>
        <strain evidence="2">cv. 10/8</strain>
        <tissue evidence="1">Leaf</tissue>
    </source>
</reference>
<dbReference type="AlphaFoldDB" id="A0A392P1I6"/>
<dbReference type="EMBL" id="LXQA010059968">
    <property type="protein sequence ID" value="MCI05857.1"/>
    <property type="molecule type" value="Genomic_DNA"/>
</dbReference>
<feature type="non-terminal residue" evidence="1">
    <location>
        <position position="1"/>
    </location>
</feature>
<dbReference type="InterPro" id="IPR036457">
    <property type="entry name" value="PPM-type-like_dom_sf"/>
</dbReference>
<organism evidence="1 2">
    <name type="scientific">Trifolium medium</name>
    <dbReference type="NCBI Taxonomy" id="97028"/>
    <lineage>
        <taxon>Eukaryota</taxon>
        <taxon>Viridiplantae</taxon>
        <taxon>Streptophyta</taxon>
        <taxon>Embryophyta</taxon>
        <taxon>Tracheophyta</taxon>
        <taxon>Spermatophyta</taxon>
        <taxon>Magnoliopsida</taxon>
        <taxon>eudicotyledons</taxon>
        <taxon>Gunneridae</taxon>
        <taxon>Pentapetalae</taxon>
        <taxon>rosids</taxon>
        <taxon>fabids</taxon>
        <taxon>Fabales</taxon>
        <taxon>Fabaceae</taxon>
        <taxon>Papilionoideae</taxon>
        <taxon>50 kb inversion clade</taxon>
        <taxon>NPAAA clade</taxon>
        <taxon>Hologalegina</taxon>
        <taxon>IRL clade</taxon>
        <taxon>Trifolieae</taxon>
        <taxon>Trifolium</taxon>
    </lineage>
</organism>
<protein>
    <submittedName>
        <fullName evidence="1">Uncharacterized protein</fullName>
    </submittedName>
</protein>
<name>A0A392P1I6_9FABA</name>
<dbReference type="Gene3D" id="3.60.40.10">
    <property type="entry name" value="PPM-type phosphatase domain"/>
    <property type="match status" value="1"/>
</dbReference>
<evidence type="ECO:0000313" key="1">
    <source>
        <dbReference type="EMBL" id="MCI05857.1"/>
    </source>
</evidence>
<dbReference type="Proteomes" id="UP000265520">
    <property type="component" value="Unassembled WGS sequence"/>
</dbReference>
<sequence length="59" mass="6762">YLKPLIISDPEVQFISCAKRGQISHFGLSNHALQKGSKDNITVIVVDLRPQRKFKNKRK</sequence>